<gene>
    <name evidence="1" type="ORF">MAMT_02286</name>
</gene>
<protein>
    <submittedName>
        <fullName evidence="1">Uncharacterized protein</fullName>
    </submittedName>
</protein>
<dbReference type="Proteomes" id="UP000334923">
    <property type="component" value="Unassembled WGS sequence"/>
</dbReference>
<proteinExistence type="predicted"/>
<evidence type="ECO:0000313" key="1">
    <source>
        <dbReference type="EMBL" id="VVM08332.1"/>
    </source>
</evidence>
<keyword evidence="2" id="KW-1185">Reference proteome</keyword>
<name>A0A5E6MGT9_9BACT</name>
<dbReference type="EMBL" id="CABFVA020000132">
    <property type="protein sequence ID" value="VVM08332.1"/>
    <property type="molecule type" value="Genomic_DNA"/>
</dbReference>
<reference evidence="1 2" key="1">
    <citation type="submission" date="2019-09" db="EMBL/GenBank/DDBJ databases">
        <authorList>
            <person name="Cremers G."/>
        </authorList>
    </citation>
    <scope>NUCLEOTIDE SEQUENCE [LARGE SCALE GENOMIC DNA]</scope>
    <source>
        <strain evidence="1">4A</strain>
    </source>
</reference>
<dbReference type="AlphaFoldDB" id="A0A5E6MGT9"/>
<sequence>MEQFWVDQGVTQHERAYANGIGDGDTAEVSDLLSQPKLRVVSSTRSTGSCTAWSWLRRGCTARFGNGLGRDSCETFSIYSMTAVFYLVWGFHEPVPGLCTISAAHLIAVSGRLDLLRHDLDQDLIMLRTESLPAAKEDGS</sequence>
<organism evidence="1 2">
    <name type="scientific">Methylacidimicrobium tartarophylax</name>
    <dbReference type="NCBI Taxonomy" id="1041768"/>
    <lineage>
        <taxon>Bacteria</taxon>
        <taxon>Pseudomonadati</taxon>
        <taxon>Verrucomicrobiota</taxon>
        <taxon>Methylacidimicrobium</taxon>
    </lineage>
</organism>
<evidence type="ECO:0000313" key="2">
    <source>
        <dbReference type="Proteomes" id="UP000334923"/>
    </source>
</evidence>
<accession>A0A5E6MGT9</accession>